<dbReference type="PANTHER" id="PTHR24251:SF52">
    <property type="entry name" value="CUB DOMAIN-CONTAINING PROTEIN"/>
    <property type="match status" value="1"/>
</dbReference>
<evidence type="ECO:0000259" key="4">
    <source>
        <dbReference type="PROSITE" id="PS01180"/>
    </source>
</evidence>
<dbReference type="PANTHER" id="PTHR24251">
    <property type="entry name" value="OVOCHYMASE-RELATED"/>
    <property type="match status" value="1"/>
</dbReference>
<name>A0A431TUS8_9BACT</name>
<keyword evidence="2" id="KW-1015">Disulfide bond</keyword>
<sequence>MSYFYRCLLLILLLLPAARLRAQHMDMPAAGAVATILCSGTVADPGGPSGNYGDNVTSQLAIYPSLNPTGRRVQLTFTAFQLEQNYDFLTIYDGPNTSAPQLARLTGSQGLNQTFTATSFSGVLTLLLTTDPSYSYSGFVASVNCITAPGDNVGIGTTAPLEKLHVAGAVYAQEGFRFPDGSLQTTAATTTAPDNLGNHTASQNLGLNGNWLSNNGGSQGLRIDNNGNVGIGTATPAARLDVNGDARVGGNLSLTGNATVGGALAVGLEQVTQDFTVPGFNLLAPSVSCPAGKRLLGGGGGMLNLTASNYNTFSLLYNGPDENAPVSTWKIKVANTSNSNHTVRIYCICARLAP</sequence>
<keyword evidence="1" id="KW-0677">Repeat</keyword>
<evidence type="ECO:0000313" key="5">
    <source>
        <dbReference type="EMBL" id="RTQ45273.1"/>
    </source>
</evidence>
<dbReference type="InterPro" id="IPR035914">
    <property type="entry name" value="Sperma_CUB_dom_sf"/>
</dbReference>
<dbReference type="EMBL" id="RXOF01000021">
    <property type="protein sequence ID" value="RTQ45273.1"/>
    <property type="molecule type" value="Genomic_DNA"/>
</dbReference>
<evidence type="ECO:0000256" key="2">
    <source>
        <dbReference type="ARBA" id="ARBA00023157"/>
    </source>
</evidence>
<dbReference type="Pfam" id="PF00431">
    <property type="entry name" value="CUB"/>
    <property type="match status" value="1"/>
</dbReference>
<organism evidence="5 6">
    <name type="scientific">Hymenobacter gummosus</name>
    <dbReference type="NCBI Taxonomy" id="1776032"/>
    <lineage>
        <taxon>Bacteria</taxon>
        <taxon>Pseudomonadati</taxon>
        <taxon>Bacteroidota</taxon>
        <taxon>Cytophagia</taxon>
        <taxon>Cytophagales</taxon>
        <taxon>Hymenobacteraceae</taxon>
        <taxon>Hymenobacter</taxon>
    </lineage>
</organism>
<keyword evidence="3" id="KW-0732">Signal</keyword>
<evidence type="ECO:0000313" key="6">
    <source>
        <dbReference type="Proteomes" id="UP000282184"/>
    </source>
</evidence>
<feature type="domain" description="CUB" evidence="4">
    <location>
        <begin position="29"/>
        <end position="146"/>
    </location>
</feature>
<gene>
    <name evidence="5" type="ORF">EJV47_25685</name>
</gene>
<feature type="chain" id="PRO_5019213058" description="CUB domain-containing protein" evidence="3">
    <location>
        <begin position="23"/>
        <end position="354"/>
    </location>
</feature>
<comment type="caution">
    <text evidence="5">The sequence shown here is derived from an EMBL/GenBank/DDBJ whole genome shotgun (WGS) entry which is preliminary data.</text>
</comment>
<dbReference type="SMART" id="SM00042">
    <property type="entry name" value="CUB"/>
    <property type="match status" value="1"/>
</dbReference>
<reference evidence="5 6" key="1">
    <citation type="submission" date="2018-12" db="EMBL/GenBank/DDBJ databases">
        <title>Hymenobacter gummosus sp. nov., isolated from a spring.</title>
        <authorList>
            <person name="Nie L."/>
        </authorList>
    </citation>
    <scope>NUCLEOTIDE SEQUENCE [LARGE SCALE GENOMIC DNA]</scope>
    <source>
        <strain evidence="5 6">KCTC 52166</strain>
    </source>
</reference>
<dbReference type="SUPFAM" id="SSF49854">
    <property type="entry name" value="Spermadhesin, CUB domain"/>
    <property type="match status" value="1"/>
</dbReference>
<evidence type="ECO:0000256" key="3">
    <source>
        <dbReference type="SAM" id="SignalP"/>
    </source>
</evidence>
<feature type="signal peptide" evidence="3">
    <location>
        <begin position="1"/>
        <end position="22"/>
    </location>
</feature>
<dbReference type="AlphaFoldDB" id="A0A431TUS8"/>
<dbReference type="CDD" id="cd00041">
    <property type="entry name" value="CUB"/>
    <property type="match status" value="1"/>
</dbReference>
<dbReference type="Proteomes" id="UP000282184">
    <property type="component" value="Unassembled WGS sequence"/>
</dbReference>
<protein>
    <recommendedName>
        <fullName evidence="4">CUB domain-containing protein</fullName>
    </recommendedName>
</protein>
<evidence type="ECO:0000256" key="1">
    <source>
        <dbReference type="ARBA" id="ARBA00022737"/>
    </source>
</evidence>
<dbReference type="PROSITE" id="PS01180">
    <property type="entry name" value="CUB"/>
    <property type="match status" value="1"/>
</dbReference>
<dbReference type="OrthoDB" id="66275at2"/>
<proteinExistence type="predicted"/>
<accession>A0A431TUS8</accession>
<keyword evidence="6" id="KW-1185">Reference proteome</keyword>
<dbReference type="RefSeq" id="WP_126696086.1">
    <property type="nucleotide sequence ID" value="NZ_RXOF01000021.1"/>
</dbReference>
<dbReference type="Gene3D" id="2.60.120.290">
    <property type="entry name" value="Spermadhesin, CUB domain"/>
    <property type="match status" value="1"/>
</dbReference>
<dbReference type="InterPro" id="IPR000859">
    <property type="entry name" value="CUB_dom"/>
</dbReference>